<feature type="transmembrane region" description="Helical" evidence="1">
    <location>
        <begin position="41"/>
        <end position="63"/>
    </location>
</feature>
<comment type="caution">
    <text evidence="3">The sequence shown here is derived from an EMBL/GenBank/DDBJ whole genome shotgun (WGS) entry which is preliminary data.</text>
</comment>
<keyword evidence="1" id="KW-0472">Membrane</keyword>
<sequence length="80" mass="8919">MKKTSTAMIFLSVCVVVALLVETEAARDGPMRDDVYNHQLFLGWPFGVGPFLFPWLHFPWLTAVPKGRAGHMQAASFQSP</sequence>
<evidence type="ECO:0000256" key="1">
    <source>
        <dbReference type="SAM" id="Phobius"/>
    </source>
</evidence>
<protein>
    <submittedName>
        <fullName evidence="3">Uncharacterized protein</fullName>
    </submittedName>
</protein>
<evidence type="ECO:0000256" key="2">
    <source>
        <dbReference type="SAM" id="SignalP"/>
    </source>
</evidence>
<feature type="chain" id="PRO_5042846636" evidence="2">
    <location>
        <begin position="26"/>
        <end position="80"/>
    </location>
</feature>
<dbReference type="EMBL" id="JBCGBO010000005">
    <property type="protein sequence ID" value="KAK9201314.1"/>
    <property type="molecule type" value="Genomic_DNA"/>
</dbReference>
<name>A0AAP0MB27_9ROSI</name>
<feature type="signal peptide" evidence="2">
    <location>
        <begin position="1"/>
        <end position="25"/>
    </location>
</feature>
<keyword evidence="2" id="KW-0732">Signal</keyword>
<gene>
    <name evidence="3" type="ORF">WN944_016515</name>
</gene>
<dbReference type="AlphaFoldDB" id="A0AAP0MB27"/>
<keyword evidence="4" id="KW-1185">Reference proteome</keyword>
<accession>A0AAP0MB27</accession>
<dbReference type="Proteomes" id="UP001428341">
    <property type="component" value="Unassembled WGS sequence"/>
</dbReference>
<evidence type="ECO:0000313" key="4">
    <source>
        <dbReference type="Proteomes" id="UP001428341"/>
    </source>
</evidence>
<keyword evidence="1" id="KW-0812">Transmembrane</keyword>
<proteinExistence type="predicted"/>
<organism evidence="3 4">
    <name type="scientific">Citrus x changshan-huyou</name>
    <dbReference type="NCBI Taxonomy" id="2935761"/>
    <lineage>
        <taxon>Eukaryota</taxon>
        <taxon>Viridiplantae</taxon>
        <taxon>Streptophyta</taxon>
        <taxon>Embryophyta</taxon>
        <taxon>Tracheophyta</taxon>
        <taxon>Spermatophyta</taxon>
        <taxon>Magnoliopsida</taxon>
        <taxon>eudicotyledons</taxon>
        <taxon>Gunneridae</taxon>
        <taxon>Pentapetalae</taxon>
        <taxon>rosids</taxon>
        <taxon>malvids</taxon>
        <taxon>Sapindales</taxon>
        <taxon>Rutaceae</taxon>
        <taxon>Aurantioideae</taxon>
        <taxon>Citrus</taxon>
    </lineage>
</organism>
<evidence type="ECO:0000313" key="3">
    <source>
        <dbReference type="EMBL" id="KAK9201314.1"/>
    </source>
</evidence>
<reference evidence="3 4" key="1">
    <citation type="submission" date="2024-05" db="EMBL/GenBank/DDBJ databases">
        <title>Haplotype-resolved chromosome-level genome assembly of Huyou (Citrus changshanensis).</title>
        <authorList>
            <person name="Miao C."/>
            <person name="Chen W."/>
            <person name="Wu Y."/>
            <person name="Wang L."/>
            <person name="Zhao S."/>
            <person name="Grierson D."/>
            <person name="Xu C."/>
            <person name="Chen K."/>
        </authorList>
    </citation>
    <scope>NUCLEOTIDE SEQUENCE [LARGE SCALE GENOMIC DNA]</scope>
    <source>
        <strain evidence="3">01-14</strain>
        <tissue evidence="3">Leaf</tissue>
    </source>
</reference>
<keyword evidence="1" id="KW-1133">Transmembrane helix</keyword>